<keyword evidence="1" id="KW-0004">4Fe-4S</keyword>
<dbReference type="EMBL" id="DXGD01000277">
    <property type="protein sequence ID" value="HIW99976.1"/>
    <property type="molecule type" value="Genomic_DNA"/>
</dbReference>
<evidence type="ECO:0000256" key="5">
    <source>
        <dbReference type="ARBA" id="ARBA00023014"/>
    </source>
</evidence>
<evidence type="ECO:0000256" key="4">
    <source>
        <dbReference type="ARBA" id="ARBA00023004"/>
    </source>
</evidence>
<keyword evidence="5" id="KW-0411">Iron-sulfur</keyword>
<dbReference type="InterPro" id="IPR036188">
    <property type="entry name" value="FAD/NAD-bd_sf"/>
</dbReference>
<dbReference type="GO" id="GO:0016491">
    <property type="term" value="F:oxidoreductase activity"/>
    <property type="evidence" value="ECO:0007669"/>
    <property type="project" value="UniProtKB-KW"/>
</dbReference>
<comment type="caution">
    <text evidence="6">The sequence shown here is derived from an EMBL/GenBank/DDBJ whole genome shotgun (WGS) entry which is preliminary data.</text>
</comment>
<keyword evidence="3" id="KW-0560">Oxidoreductase</keyword>
<protein>
    <submittedName>
        <fullName evidence="6">FAD-dependent oxidoreductase</fullName>
    </submittedName>
</protein>
<reference evidence="6" key="2">
    <citation type="submission" date="2021-04" db="EMBL/GenBank/DDBJ databases">
        <authorList>
            <person name="Gilroy R."/>
        </authorList>
    </citation>
    <scope>NUCLEOTIDE SEQUENCE</scope>
    <source>
        <strain evidence="6">ChiHejej3B27-3195</strain>
    </source>
</reference>
<dbReference type="Proteomes" id="UP000824151">
    <property type="component" value="Unassembled WGS sequence"/>
</dbReference>
<name>A0A9D1UT66_9MICC</name>
<keyword evidence="4" id="KW-0408">Iron</keyword>
<dbReference type="AlphaFoldDB" id="A0A9D1UT66"/>
<dbReference type="GO" id="GO:0046872">
    <property type="term" value="F:metal ion binding"/>
    <property type="evidence" value="ECO:0007669"/>
    <property type="project" value="UniProtKB-KW"/>
</dbReference>
<dbReference type="Pfam" id="PF12831">
    <property type="entry name" value="FAD_oxidored"/>
    <property type="match status" value="1"/>
</dbReference>
<gene>
    <name evidence="6" type="ORF">H9871_07505</name>
</gene>
<dbReference type="PANTHER" id="PTHR43498">
    <property type="entry name" value="FERREDOXIN:COB-COM HETERODISULFIDE REDUCTASE SUBUNIT A"/>
    <property type="match status" value="1"/>
</dbReference>
<evidence type="ECO:0000256" key="2">
    <source>
        <dbReference type="ARBA" id="ARBA00022723"/>
    </source>
</evidence>
<sequence length="440" mass="46341">MEEIAFDVVVIGGGAGGVSAAVGAAQAGARVALVERSGFLGGAATNSSVLAYCGFFTQAGERIVRGVGQQFIDRLEAEHLYRAEKQPYSGNTIVLLDRETTKRTLDSMVEAAGVDVFLHTTLISADVSQREESSGRKAAGGQSSSVDAVTVLHRGGRVRLRAETFVDASGDAILAAEADAGLMVSTPVERQGSTLVMHIGGVPASANLPTPEDIDAAFEQHFVTTGVRLTRSNSVCVRSPLSGELMFLLADQHFDALNVRELSRAEMVARRQTADIFAALKNRLPGWESSYLANTGPQIGIRETRRIQGIASVRGEDVHLGTKNDQTGIAKCGWPIEDHSQPGKTTYTPIGDDGWYHIPGEALSSSSHANLWGAGRVISSDPQAYASVRVMGTAFATGHAAGVYAALSASGAREAGHASNEEAGFHAAVRRELSRQGADI</sequence>
<evidence type="ECO:0000313" key="7">
    <source>
        <dbReference type="Proteomes" id="UP000824151"/>
    </source>
</evidence>
<dbReference type="Gene3D" id="3.50.50.60">
    <property type="entry name" value="FAD/NAD(P)-binding domain"/>
    <property type="match status" value="1"/>
</dbReference>
<evidence type="ECO:0000313" key="6">
    <source>
        <dbReference type="EMBL" id="HIW99976.1"/>
    </source>
</evidence>
<keyword evidence="2" id="KW-0479">Metal-binding</keyword>
<dbReference type="GO" id="GO:0051539">
    <property type="term" value="F:4 iron, 4 sulfur cluster binding"/>
    <property type="evidence" value="ECO:0007669"/>
    <property type="project" value="UniProtKB-KW"/>
</dbReference>
<evidence type="ECO:0000256" key="3">
    <source>
        <dbReference type="ARBA" id="ARBA00023002"/>
    </source>
</evidence>
<accession>A0A9D1UT66</accession>
<proteinExistence type="predicted"/>
<dbReference type="SUPFAM" id="SSF51905">
    <property type="entry name" value="FAD/NAD(P)-binding domain"/>
    <property type="match status" value="1"/>
</dbReference>
<dbReference type="PANTHER" id="PTHR43498:SF1">
    <property type="entry name" value="COB--COM HETERODISULFIDE REDUCTASE IRON-SULFUR SUBUNIT A"/>
    <property type="match status" value="1"/>
</dbReference>
<dbReference type="PRINTS" id="PR00368">
    <property type="entry name" value="FADPNR"/>
</dbReference>
<organism evidence="6 7">
    <name type="scientific">Candidatus Nesterenkonia stercoripullorum</name>
    <dbReference type="NCBI Taxonomy" id="2838701"/>
    <lineage>
        <taxon>Bacteria</taxon>
        <taxon>Bacillati</taxon>
        <taxon>Actinomycetota</taxon>
        <taxon>Actinomycetes</taxon>
        <taxon>Micrococcales</taxon>
        <taxon>Micrococcaceae</taxon>
        <taxon>Nesterenkonia</taxon>
    </lineage>
</organism>
<reference evidence="6" key="1">
    <citation type="journal article" date="2021" name="PeerJ">
        <title>Extensive microbial diversity within the chicken gut microbiome revealed by metagenomics and culture.</title>
        <authorList>
            <person name="Gilroy R."/>
            <person name="Ravi A."/>
            <person name="Getino M."/>
            <person name="Pursley I."/>
            <person name="Horton D.L."/>
            <person name="Alikhan N.F."/>
            <person name="Baker D."/>
            <person name="Gharbi K."/>
            <person name="Hall N."/>
            <person name="Watson M."/>
            <person name="Adriaenssens E.M."/>
            <person name="Foster-Nyarko E."/>
            <person name="Jarju S."/>
            <person name="Secka A."/>
            <person name="Antonio M."/>
            <person name="Oren A."/>
            <person name="Chaudhuri R.R."/>
            <person name="La Ragione R."/>
            <person name="Hildebrand F."/>
            <person name="Pallen M.J."/>
        </authorList>
    </citation>
    <scope>NUCLEOTIDE SEQUENCE</scope>
    <source>
        <strain evidence="6">ChiHejej3B27-3195</strain>
    </source>
</reference>
<dbReference type="InterPro" id="IPR039650">
    <property type="entry name" value="HdrA-like"/>
</dbReference>
<evidence type="ECO:0000256" key="1">
    <source>
        <dbReference type="ARBA" id="ARBA00022485"/>
    </source>
</evidence>